<feature type="transmembrane region" description="Helical" evidence="8">
    <location>
        <begin position="385"/>
        <end position="403"/>
    </location>
</feature>
<proteinExistence type="inferred from homology"/>
<feature type="transmembrane region" description="Helical" evidence="8">
    <location>
        <begin position="213"/>
        <end position="234"/>
    </location>
</feature>
<evidence type="ECO:0000256" key="6">
    <source>
        <dbReference type="ARBA" id="ARBA00022989"/>
    </source>
</evidence>
<evidence type="ECO:0000256" key="2">
    <source>
        <dbReference type="ARBA" id="ARBA00009261"/>
    </source>
</evidence>
<feature type="transmembrane region" description="Helical" evidence="8">
    <location>
        <begin position="415"/>
        <end position="432"/>
    </location>
</feature>
<comment type="caution">
    <text evidence="9">The sequence shown here is derived from an EMBL/GenBank/DDBJ whole genome shotgun (WGS) entry which is preliminary data.</text>
</comment>
<keyword evidence="7 8" id="KW-0472">Membrane</keyword>
<evidence type="ECO:0000256" key="1">
    <source>
        <dbReference type="ARBA" id="ARBA00004651"/>
    </source>
</evidence>
<keyword evidence="3 8" id="KW-0813">Transport</keyword>
<feature type="transmembrane region" description="Helical" evidence="8">
    <location>
        <begin position="352"/>
        <end position="373"/>
    </location>
</feature>
<reference evidence="9" key="1">
    <citation type="journal article" date="2021" name="PeerJ">
        <title>Extensive microbial diversity within the chicken gut microbiome revealed by metagenomics and culture.</title>
        <authorList>
            <person name="Gilroy R."/>
            <person name="Ravi A."/>
            <person name="Getino M."/>
            <person name="Pursley I."/>
            <person name="Horton D.L."/>
            <person name="Alikhan N.F."/>
            <person name="Baker D."/>
            <person name="Gharbi K."/>
            <person name="Hall N."/>
            <person name="Watson M."/>
            <person name="Adriaenssens E.M."/>
            <person name="Foster-Nyarko E."/>
            <person name="Jarju S."/>
            <person name="Secka A."/>
            <person name="Antonio M."/>
            <person name="Oren A."/>
            <person name="Chaudhuri R.R."/>
            <person name="La Ragione R."/>
            <person name="Hildebrand F."/>
            <person name="Pallen M.J."/>
        </authorList>
    </citation>
    <scope>NUCLEOTIDE SEQUENCE</scope>
    <source>
        <strain evidence="9">ChiW4-1371</strain>
    </source>
</reference>
<feature type="transmembrane region" description="Helical" evidence="8">
    <location>
        <begin position="101"/>
        <end position="124"/>
    </location>
</feature>
<feature type="transmembrane region" description="Helical" evidence="8">
    <location>
        <begin position="185"/>
        <end position="201"/>
    </location>
</feature>
<organism evidence="9 10">
    <name type="scientific">Candidatus Mucispirillum faecigallinarum</name>
    <dbReference type="NCBI Taxonomy" id="2838699"/>
    <lineage>
        <taxon>Bacteria</taxon>
        <taxon>Pseudomonadati</taxon>
        <taxon>Deferribacterota</taxon>
        <taxon>Deferribacteres</taxon>
        <taxon>Deferribacterales</taxon>
        <taxon>Mucispirillaceae</taxon>
        <taxon>Mucispirillum</taxon>
    </lineage>
</organism>
<comment type="subcellular location">
    <subcellularLocation>
        <location evidence="1 8">Cell membrane</location>
        <topology evidence="1 8">Multi-pass membrane protein</topology>
    </subcellularLocation>
</comment>
<feature type="transmembrane region" description="Helical" evidence="8">
    <location>
        <begin position="302"/>
        <end position="322"/>
    </location>
</feature>
<dbReference type="GO" id="GO:0005283">
    <property type="term" value="F:amino acid:sodium symporter activity"/>
    <property type="evidence" value="ECO:0007669"/>
    <property type="project" value="InterPro"/>
</dbReference>
<dbReference type="AlphaFoldDB" id="A0A9D2KBE3"/>
<dbReference type="PRINTS" id="PR00175">
    <property type="entry name" value="NAALASMPORT"/>
</dbReference>
<keyword evidence="6 8" id="KW-1133">Transmembrane helix</keyword>
<evidence type="ECO:0000256" key="7">
    <source>
        <dbReference type="ARBA" id="ARBA00023136"/>
    </source>
</evidence>
<comment type="similarity">
    <text evidence="2 8">Belongs to the alanine or glycine:cation symporter (AGCS) (TC 2.A.25) family.</text>
</comment>
<protein>
    <submittedName>
        <fullName evidence="9">Alanine:cation symporter family protein</fullName>
    </submittedName>
</protein>
<evidence type="ECO:0000313" key="10">
    <source>
        <dbReference type="Proteomes" id="UP000824176"/>
    </source>
</evidence>
<reference evidence="9" key="2">
    <citation type="submission" date="2021-04" db="EMBL/GenBank/DDBJ databases">
        <authorList>
            <person name="Gilroy R."/>
        </authorList>
    </citation>
    <scope>NUCLEOTIDE SEQUENCE</scope>
    <source>
        <strain evidence="9">ChiW4-1371</strain>
    </source>
</reference>
<dbReference type="NCBIfam" id="TIGR00835">
    <property type="entry name" value="agcS"/>
    <property type="match status" value="1"/>
</dbReference>
<dbReference type="PROSITE" id="PS00873">
    <property type="entry name" value="NA_ALANINE_SYMP"/>
    <property type="match status" value="1"/>
</dbReference>
<evidence type="ECO:0000256" key="5">
    <source>
        <dbReference type="ARBA" id="ARBA00022692"/>
    </source>
</evidence>
<dbReference type="EMBL" id="DXAQ01000153">
    <property type="protein sequence ID" value="HIZ90334.1"/>
    <property type="molecule type" value="Genomic_DNA"/>
</dbReference>
<name>A0A9D2KBE3_9BACT</name>
<evidence type="ECO:0000313" key="9">
    <source>
        <dbReference type="EMBL" id="HIZ90334.1"/>
    </source>
</evidence>
<evidence type="ECO:0000256" key="4">
    <source>
        <dbReference type="ARBA" id="ARBA00022475"/>
    </source>
</evidence>
<feature type="transmembrane region" description="Helical" evidence="8">
    <location>
        <begin position="21"/>
        <end position="42"/>
    </location>
</feature>
<evidence type="ECO:0000256" key="8">
    <source>
        <dbReference type="RuleBase" id="RU363064"/>
    </source>
</evidence>
<feature type="transmembrane region" description="Helical" evidence="8">
    <location>
        <begin position="240"/>
        <end position="259"/>
    </location>
</feature>
<dbReference type="Proteomes" id="UP000824176">
    <property type="component" value="Unassembled WGS sequence"/>
</dbReference>
<gene>
    <name evidence="9" type="ORF">H9804_10340</name>
</gene>
<evidence type="ECO:0000256" key="3">
    <source>
        <dbReference type="ARBA" id="ARBA00022448"/>
    </source>
</evidence>
<dbReference type="PANTHER" id="PTHR30330">
    <property type="entry name" value="AGSS FAMILY TRANSPORTER, SODIUM-ALANINE"/>
    <property type="match status" value="1"/>
</dbReference>
<accession>A0A9D2KBE3</accession>
<dbReference type="GO" id="GO:0005886">
    <property type="term" value="C:plasma membrane"/>
    <property type="evidence" value="ECO:0007669"/>
    <property type="project" value="UniProtKB-SubCell"/>
</dbReference>
<keyword evidence="8" id="KW-0769">Symport</keyword>
<dbReference type="InterPro" id="IPR001463">
    <property type="entry name" value="Na/Ala_symport"/>
</dbReference>
<keyword evidence="5 8" id="KW-0812">Transmembrane</keyword>
<keyword evidence="4 8" id="KW-1003">Cell membrane</keyword>
<dbReference type="Pfam" id="PF01235">
    <property type="entry name" value="Na_Ala_symp"/>
    <property type="match status" value="1"/>
</dbReference>
<dbReference type="PANTHER" id="PTHR30330:SF1">
    <property type="entry name" value="AMINO-ACID CARRIER PROTEIN ALST"/>
    <property type="match status" value="1"/>
</dbReference>
<sequence>MEGQSALIASIDNFLVKGTDILFSNIVFYVFIVVALLFTILIKGSQFRYVFHAGSLLFAKHHGGGTSGFASYAISTASRVGTGNMAGIMVAISVGGPGALFWMWVMALFGSALAFAEATLAQFYKQKNSLGQYVGGASFYIRSRLKLPVLSIIFAVIMILTYTAFNGVQANTIAGALSAYKLDPSITGIILALITAFILLSPGRTAIIKACTYIVPVMAIPFILFGIVVVIMNITMVPHMFYVIITQAFVPEAAFGGALGQTMTTGLRRGLFSNEAGMGGAPHAAAAATTTHPARQGFIQMFSVFTDTLIICSVSGFILLLSPEAMNQIGTLKGINLMQYAMSTHFGQFGSLFITLCVVLFAFSSILGNFFYIQTGVTAIKDNKLAYYIVVLMTLMLVLGGSIANLTTIWNLGDFLMGFMALINIVVLVILYKPVVALLNNYITQWNQEKIPVYIKGDIPEIESDAVTQWDGRDANSVK</sequence>
<feature type="transmembrane region" description="Helical" evidence="8">
    <location>
        <begin position="145"/>
        <end position="165"/>
    </location>
</feature>